<reference evidence="2" key="1">
    <citation type="submission" date="2018-05" db="EMBL/GenBank/DDBJ databases">
        <authorList>
            <person name="Lanie J.A."/>
            <person name="Ng W.-L."/>
            <person name="Kazmierczak K.M."/>
            <person name="Andrzejewski T.M."/>
            <person name="Davidsen T.M."/>
            <person name="Wayne K.J."/>
            <person name="Tettelin H."/>
            <person name="Glass J.I."/>
            <person name="Rusch D."/>
            <person name="Podicherti R."/>
            <person name="Tsui H.-C.T."/>
            <person name="Winkler M.E."/>
        </authorList>
    </citation>
    <scope>NUCLEOTIDE SEQUENCE</scope>
</reference>
<accession>A0A381WWY1</accession>
<keyword evidence="1" id="KW-0812">Transmembrane</keyword>
<feature type="transmembrane region" description="Helical" evidence="1">
    <location>
        <begin position="20"/>
        <end position="43"/>
    </location>
</feature>
<feature type="non-terminal residue" evidence="2">
    <location>
        <position position="52"/>
    </location>
</feature>
<evidence type="ECO:0000313" key="2">
    <source>
        <dbReference type="EMBL" id="SVA56768.1"/>
    </source>
</evidence>
<proteinExistence type="predicted"/>
<dbReference type="EMBL" id="UINC01013090">
    <property type="protein sequence ID" value="SVA56768.1"/>
    <property type="molecule type" value="Genomic_DNA"/>
</dbReference>
<keyword evidence="1" id="KW-1133">Transmembrane helix</keyword>
<protein>
    <submittedName>
        <fullName evidence="2">Uncharacterized protein</fullName>
    </submittedName>
</protein>
<organism evidence="2">
    <name type="scientific">marine metagenome</name>
    <dbReference type="NCBI Taxonomy" id="408172"/>
    <lineage>
        <taxon>unclassified sequences</taxon>
        <taxon>metagenomes</taxon>
        <taxon>ecological metagenomes</taxon>
    </lineage>
</organism>
<evidence type="ECO:0000256" key="1">
    <source>
        <dbReference type="SAM" id="Phobius"/>
    </source>
</evidence>
<gene>
    <name evidence="2" type="ORF">METZ01_LOCUS109622</name>
</gene>
<keyword evidence="1" id="KW-0472">Membrane</keyword>
<name>A0A381WWY1_9ZZZZ</name>
<dbReference type="AlphaFoldDB" id="A0A381WWY1"/>
<sequence length="52" mass="5192">MEPVTELALFGSDLTTVQLIGLAVMSLLVGIVGGIVGIALGVVRLPVMTAVG</sequence>